<evidence type="ECO:0008006" key="3">
    <source>
        <dbReference type="Google" id="ProtNLM"/>
    </source>
</evidence>
<keyword evidence="2" id="KW-1185">Reference proteome</keyword>
<comment type="caution">
    <text evidence="1">The sequence shown here is derived from an EMBL/GenBank/DDBJ whole genome shotgun (WGS) entry which is preliminary data.</text>
</comment>
<evidence type="ECO:0000313" key="2">
    <source>
        <dbReference type="Proteomes" id="UP000756921"/>
    </source>
</evidence>
<sequence length="254" mass="29046">MGATHSTTHSMGVFRFLDLPGELRNRVYELATTNTSMAIAPRRRYTAHPGEFPFYEDAPAPGIFALARASRQIRKEFLPILLRNVDIKIDLEFTDVYLDVFVQHQTKPVNAKLSITIKETHNINLLPLVATAAANPGLEIVFYAENAPFAQAHEVYRMKIVGVMLSNLILDFRCEAPWFGSSPDTVCFILFDMKPNHEYCYYLLFYWGYERKHLKRELLVQYHSATSIWSYQELPTFEMFPGALSKGDAVAVNL</sequence>
<dbReference type="OrthoDB" id="3650679at2759"/>
<dbReference type="EMBL" id="WJXW01000012">
    <property type="protein sequence ID" value="KAF9731516.1"/>
    <property type="molecule type" value="Genomic_DNA"/>
</dbReference>
<dbReference type="Proteomes" id="UP000756921">
    <property type="component" value="Unassembled WGS sequence"/>
</dbReference>
<protein>
    <recommendedName>
        <fullName evidence="3">F-box domain-containing protein</fullName>
    </recommendedName>
</protein>
<gene>
    <name evidence="1" type="ORF">PMIN01_10533</name>
</gene>
<dbReference type="AlphaFoldDB" id="A0A9P6KMB4"/>
<dbReference type="PANTHER" id="PTHR42085:SF1">
    <property type="entry name" value="F-BOX DOMAIN-CONTAINING PROTEIN"/>
    <property type="match status" value="1"/>
</dbReference>
<dbReference type="PANTHER" id="PTHR42085">
    <property type="entry name" value="F-BOX DOMAIN-CONTAINING PROTEIN"/>
    <property type="match status" value="1"/>
</dbReference>
<proteinExistence type="predicted"/>
<evidence type="ECO:0000313" key="1">
    <source>
        <dbReference type="EMBL" id="KAF9731516.1"/>
    </source>
</evidence>
<name>A0A9P6KMB4_9PLEO</name>
<reference evidence="1" key="1">
    <citation type="journal article" date="2020" name="Mol. Plant Microbe Interact.">
        <title>Genome Sequence of the Biocontrol Agent Coniothyrium minitans strain Conio (IMI 134523).</title>
        <authorList>
            <person name="Patel D."/>
            <person name="Shittu T.A."/>
            <person name="Baroncelli R."/>
            <person name="Muthumeenakshi S."/>
            <person name="Osborne T.H."/>
            <person name="Janganan T.K."/>
            <person name="Sreenivasaprasad S."/>
        </authorList>
    </citation>
    <scope>NUCLEOTIDE SEQUENCE</scope>
    <source>
        <strain evidence="1">Conio</strain>
    </source>
</reference>
<dbReference type="InterPro" id="IPR038883">
    <property type="entry name" value="AN11006-like"/>
</dbReference>
<organism evidence="1 2">
    <name type="scientific">Paraphaeosphaeria minitans</name>
    <dbReference type="NCBI Taxonomy" id="565426"/>
    <lineage>
        <taxon>Eukaryota</taxon>
        <taxon>Fungi</taxon>
        <taxon>Dikarya</taxon>
        <taxon>Ascomycota</taxon>
        <taxon>Pezizomycotina</taxon>
        <taxon>Dothideomycetes</taxon>
        <taxon>Pleosporomycetidae</taxon>
        <taxon>Pleosporales</taxon>
        <taxon>Massarineae</taxon>
        <taxon>Didymosphaeriaceae</taxon>
        <taxon>Paraphaeosphaeria</taxon>
    </lineage>
</organism>
<accession>A0A9P6KMB4</accession>